<dbReference type="AlphaFoldDB" id="A0A3M7Q429"/>
<protein>
    <submittedName>
        <fullName evidence="1">Uncharacterized protein</fullName>
    </submittedName>
</protein>
<sequence length="65" mass="7367">MLSAKINNVLWTKFSEKIRIFLVENFPTIRSIKLPLHAINIGKLARIHAALFFAQISWSTSADAI</sequence>
<organism evidence="1 2">
    <name type="scientific">Brachionus plicatilis</name>
    <name type="common">Marine rotifer</name>
    <name type="synonym">Brachionus muelleri</name>
    <dbReference type="NCBI Taxonomy" id="10195"/>
    <lineage>
        <taxon>Eukaryota</taxon>
        <taxon>Metazoa</taxon>
        <taxon>Spiralia</taxon>
        <taxon>Gnathifera</taxon>
        <taxon>Rotifera</taxon>
        <taxon>Eurotatoria</taxon>
        <taxon>Monogononta</taxon>
        <taxon>Pseudotrocha</taxon>
        <taxon>Ploima</taxon>
        <taxon>Brachionidae</taxon>
        <taxon>Brachionus</taxon>
    </lineage>
</organism>
<name>A0A3M7Q429_BRAPC</name>
<evidence type="ECO:0000313" key="1">
    <source>
        <dbReference type="EMBL" id="RNA06023.1"/>
    </source>
</evidence>
<reference evidence="1 2" key="1">
    <citation type="journal article" date="2018" name="Sci. Rep.">
        <title>Genomic signatures of local adaptation to the degree of environmental predictability in rotifers.</title>
        <authorList>
            <person name="Franch-Gras L."/>
            <person name="Hahn C."/>
            <person name="Garcia-Roger E.M."/>
            <person name="Carmona M.J."/>
            <person name="Serra M."/>
            <person name="Gomez A."/>
        </authorList>
    </citation>
    <scope>NUCLEOTIDE SEQUENCE [LARGE SCALE GENOMIC DNA]</scope>
    <source>
        <strain evidence="1">HYR1</strain>
    </source>
</reference>
<comment type="caution">
    <text evidence="1">The sequence shown here is derived from an EMBL/GenBank/DDBJ whole genome shotgun (WGS) entry which is preliminary data.</text>
</comment>
<dbReference type="EMBL" id="REGN01007519">
    <property type="protein sequence ID" value="RNA06023.1"/>
    <property type="molecule type" value="Genomic_DNA"/>
</dbReference>
<proteinExistence type="predicted"/>
<evidence type="ECO:0000313" key="2">
    <source>
        <dbReference type="Proteomes" id="UP000276133"/>
    </source>
</evidence>
<keyword evidence="2" id="KW-1185">Reference proteome</keyword>
<dbReference type="Proteomes" id="UP000276133">
    <property type="component" value="Unassembled WGS sequence"/>
</dbReference>
<gene>
    <name evidence="1" type="ORF">BpHYR1_048665</name>
</gene>
<accession>A0A3M7Q429</accession>